<dbReference type="InParanoid" id="B8MRF0"/>
<keyword evidence="15" id="KW-1185">Reference proteome</keyword>
<dbReference type="GO" id="GO:0006390">
    <property type="term" value="P:mitochondrial transcription"/>
    <property type="evidence" value="ECO:0007669"/>
    <property type="project" value="TreeGrafter"/>
</dbReference>
<evidence type="ECO:0000256" key="6">
    <source>
        <dbReference type="ARBA" id="ARBA00022695"/>
    </source>
</evidence>
<dbReference type="InterPro" id="IPR002092">
    <property type="entry name" value="DNA-dir_Rpol_phage-type"/>
</dbReference>
<feature type="compositionally biased region" description="Basic residues" evidence="12">
    <location>
        <begin position="57"/>
        <end position="71"/>
    </location>
</feature>
<feature type="domain" description="DNA-directed RNA polymerase N-terminal" evidence="13">
    <location>
        <begin position="344"/>
        <end position="666"/>
    </location>
</feature>
<evidence type="ECO:0000259" key="13">
    <source>
        <dbReference type="SMART" id="SM01311"/>
    </source>
</evidence>
<dbReference type="GO" id="GO:0001018">
    <property type="term" value="F:mitochondrial promoter sequence-specific DNA binding"/>
    <property type="evidence" value="ECO:0007669"/>
    <property type="project" value="TreeGrafter"/>
</dbReference>
<dbReference type="SUPFAM" id="SSF56672">
    <property type="entry name" value="DNA/RNA polymerases"/>
    <property type="match status" value="1"/>
</dbReference>
<dbReference type="EMBL" id="EQ962659">
    <property type="protein sequence ID" value="EED13045.1"/>
    <property type="molecule type" value="Genomic_DNA"/>
</dbReference>
<organism evidence="14 15">
    <name type="scientific">Talaromyces stipitatus (strain ATCC 10500 / CBS 375.48 / QM 6759 / NRRL 1006)</name>
    <name type="common">Penicillium stipitatum</name>
    <dbReference type="NCBI Taxonomy" id="441959"/>
    <lineage>
        <taxon>Eukaryota</taxon>
        <taxon>Fungi</taxon>
        <taxon>Dikarya</taxon>
        <taxon>Ascomycota</taxon>
        <taxon>Pezizomycotina</taxon>
        <taxon>Eurotiomycetes</taxon>
        <taxon>Eurotiomycetidae</taxon>
        <taxon>Eurotiales</taxon>
        <taxon>Trichocomaceae</taxon>
        <taxon>Talaromyces</taxon>
        <taxon>Talaromyces sect. Talaromyces</taxon>
    </lineage>
</organism>
<evidence type="ECO:0000256" key="11">
    <source>
        <dbReference type="RuleBase" id="RU003805"/>
    </source>
</evidence>
<comment type="subcellular location">
    <subcellularLocation>
        <location evidence="2">Mitochondrion</location>
    </subcellularLocation>
</comment>
<comment type="catalytic activity">
    <reaction evidence="10 11">
        <text>RNA(n) + a ribonucleoside 5'-triphosphate = RNA(n+1) + diphosphate</text>
        <dbReference type="Rhea" id="RHEA:21248"/>
        <dbReference type="Rhea" id="RHEA-COMP:14527"/>
        <dbReference type="Rhea" id="RHEA-COMP:17342"/>
        <dbReference type="ChEBI" id="CHEBI:33019"/>
        <dbReference type="ChEBI" id="CHEBI:61557"/>
        <dbReference type="ChEBI" id="CHEBI:140395"/>
        <dbReference type="EC" id="2.7.7.6"/>
    </reaction>
</comment>
<accession>B8MRF0</accession>
<evidence type="ECO:0000256" key="8">
    <source>
        <dbReference type="ARBA" id="ARBA00023128"/>
    </source>
</evidence>
<comment type="function">
    <text evidence="1 11">DNA-dependent RNA polymerase catalyzes the transcription of DNA into RNA using the four ribonucleoside triphosphates as substrates.</text>
</comment>
<evidence type="ECO:0000256" key="1">
    <source>
        <dbReference type="ARBA" id="ARBA00004026"/>
    </source>
</evidence>
<dbReference type="Gene3D" id="1.10.1320.10">
    <property type="entry name" value="DNA-directed RNA polymerase, N-terminal domain"/>
    <property type="match status" value="1"/>
</dbReference>
<feature type="region of interest" description="Disordered" evidence="12">
    <location>
        <begin position="35"/>
        <end position="89"/>
    </location>
</feature>
<dbReference type="InterPro" id="IPR037159">
    <property type="entry name" value="RNA_POL_N_sf"/>
</dbReference>
<dbReference type="GO" id="GO:0003899">
    <property type="term" value="F:DNA-directed RNA polymerase activity"/>
    <property type="evidence" value="ECO:0007669"/>
    <property type="project" value="UniProtKB-EC"/>
</dbReference>
<evidence type="ECO:0000313" key="14">
    <source>
        <dbReference type="EMBL" id="EED13045.1"/>
    </source>
</evidence>
<dbReference type="OrthoDB" id="276422at2759"/>
<sequence length="1377" mass="155660">MLPRAARRRNPLHHLRLSTEQLTLPWLCPAVLRPHTQSHRPGNNNDSKIVSSTPSALHRRRSFSSHSRRHLATATDGMPISSSPSPTPSWLSPLLGQSLYSEPAIMIQESQLITTPTLKRVRGIGGSLEEMMARFHVLLQTREIEKAAQVLDRMSTAFAHGDSRFLDLHNQYIEAVVADMIENKRSGDTLKKALSLQTWFEVKLPEGFLKPNARTMAIMLRMTLRLFHGSRRDRTVRRYWNMVKQNRFEVEVLSMPDLLTERDLGEISQLCPNELPNFDLIVDDEPEPPQEATPPHKETSVRATKQKGLGLSSLKSTLSILPEYDNAVDLDDIDSEEVRELQRKRQAELEGKAVDTAKKRWQREMETMRAAGIDTSGGGKTIASLLEQWYNDMVLKLKEEIKIGRPSERTSKLSADEKNREHADFLRILPPDTLAAITVMHVIQLFARAGVEKGLKVPTIMTSLGQEVQNEFIAQSMIAKSERDSRHHKFIKQVVENRKKKAGRIKFKKLLTEMKSNSRDVESEFTWPVDVHAKVGGALLSVLFDCAKAPVIQEDPDTKKRIMVMESAFQHSYEINRGRKFGLLHAHPEVTRRLIREAPNAVQARHMPMLSEPQPWTAFDKGGFLAQRSPIMRTTPGDTLQHSYMKKALENNGLPEVRAGLDILGKTAWTINNDVFDVMLEAWNTGEAFAKIPPLDPQIPMPEKPADDNPEAIKVYNNKLREVENLRSGLHSQRCFINFQMEIARAYKNQTFYLPHNMDFRGRAYPLPAYLNQMSADNARSLLLFKKGKPLGEAGLRWLKIHLSNVYGFDKASLKEREEFTMQHLEDVLDSANKGLHGRKWFLEAEDPWQCLAACCELRNALKLENPTEYVSRLPVHQDGSCNGLQHYAALGGDMEGAQHVNLEPGDRPKDIYTGVSDFVTEKVERDAAAGHEIAKLLVGKIKRKIVKQTVMTNVYGVTFVGAIRQVRRQIAAHYPGLEETPGISKYIASAIFEALSTIFSGAHSIQYWLGDCATRISQAISPDQLDALAKNVLQDNTSAKEDVEMDPLRMFRSTIIWTTPLGLPVVQPYRTVKCQRVYTTLQTLNIIQDSTSGNVSKRKQLQAFPPNFIHSLDATHMMLSAIECYRQGLVFSAVHDSFWTHACDVDKMNIALRDCFIRMHSDDIVKRLAAEFRARYEGHIFLAKIPESSPIARAIAKYREAKYANSKKKYYVEELLLEHQRQTLLRSDDPELQEKGRAMVTAASIFESAGGSHNDLAIASTLGQTGTGNVTTEKRAGVFGNSVVDEKDPAVASLFSDFDPQYLDAEIDAKTPTDDVAGEGDVVEMEDSEPFEEEKTKSVKTRSKMEWAWLPLNFRDIPKKGEFDVKRLKDSQYFFS</sequence>
<dbReference type="eggNOG" id="KOG1038">
    <property type="taxonomic scope" value="Eukaryota"/>
</dbReference>
<evidence type="ECO:0000256" key="12">
    <source>
        <dbReference type="SAM" id="MobiDB-lite"/>
    </source>
</evidence>
<dbReference type="Gene3D" id="1.10.287.260">
    <property type="match status" value="1"/>
</dbReference>
<reference evidence="15" key="1">
    <citation type="journal article" date="2015" name="Genome Announc.">
        <title>Genome sequence of the AIDS-associated pathogen Penicillium marneffei (ATCC18224) and its near taxonomic relative Talaromyces stipitatus (ATCC10500).</title>
        <authorList>
            <person name="Nierman W.C."/>
            <person name="Fedorova-Abrams N.D."/>
            <person name="Andrianopoulos A."/>
        </authorList>
    </citation>
    <scope>NUCLEOTIDE SEQUENCE [LARGE SCALE GENOMIC DNA]</scope>
    <source>
        <strain evidence="15">ATCC 10500 / CBS 375.48 / QM 6759 / NRRL 1006</strain>
    </source>
</reference>
<evidence type="ECO:0000256" key="10">
    <source>
        <dbReference type="ARBA" id="ARBA00048552"/>
    </source>
</evidence>
<evidence type="ECO:0000256" key="7">
    <source>
        <dbReference type="ARBA" id="ARBA00022946"/>
    </source>
</evidence>
<evidence type="ECO:0000256" key="2">
    <source>
        <dbReference type="ARBA" id="ARBA00004173"/>
    </source>
</evidence>
<keyword evidence="8" id="KW-0496">Mitochondrion</keyword>
<dbReference type="PROSITE" id="PS00900">
    <property type="entry name" value="RNA_POL_PHAGE_1"/>
    <property type="match status" value="1"/>
</dbReference>
<dbReference type="InterPro" id="IPR029262">
    <property type="entry name" value="RPOL_N"/>
</dbReference>
<dbReference type="PROSITE" id="PS00489">
    <property type="entry name" value="RNA_POL_PHAGE_2"/>
    <property type="match status" value="1"/>
</dbReference>
<dbReference type="GO" id="GO:0034245">
    <property type="term" value="C:mitochondrial DNA-directed RNA polymerase complex"/>
    <property type="evidence" value="ECO:0007669"/>
    <property type="project" value="TreeGrafter"/>
</dbReference>
<evidence type="ECO:0000313" key="15">
    <source>
        <dbReference type="Proteomes" id="UP000001745"/>
    </source>
</evidence>
<dbReference type="Pfam" id="PF14700">
    <property type="entry name" value="RPOL_N"/>
    <property type="match status" value="1"/>
</dbReference>
<name>B8MRF0_TALSN</name>
<dbReference type="Proteomes" id="UP000001745">
    <property type="component" value="Unassembled WGS sequence"/>
</dbReference>
<dbReference type="Gene3D" id="1.10.287.280">
    <property type="match status" value="1"/>
</dbReference>
<evidence type="ECO:0000256" key="9">
    <source>
        <dbReference type="ARBA" id="ARBA00023163"/>
    </source>
</evidence>
<feature type="region of interest" description="Disordered" evidence="12">
    <location>
        <begin position="283"/>
        <end position="306"/>
    </location>
</feature>
<dbReference type="PANTHER" id="PTHR10102">
    <property type="entry name" value="DNA-DIRECTED RNA POLYMERASE, MITOCHONDRIAL"/>
    <property type="match status" value="1"/>
</dbReference>
<dbReference type="FunFam" id="1.10.287.280:FF:000001">
    <property type="entry name" value="DNA-directed RNA polymerase"/>
    <property type="match status" value="1"/>
</dbReference>
<dbReference type="PANTHER" id="PTHR10102:SF0">
    <property type="entry name" value="DNA-DIRECTED RNA POLYMERASE, MITOCHONDRIAL"/>
    <property type="match status" value="1"/>
</dbReference>
<dbReference type="GeneID" id="8102240"/>
<evidence type="ECO:0000256" key="5">
    <source>
        <dbReference type="ARBA" id="ARBA00022679"/>
    </source>
</evidence>
<dbReference type="HOGENOM" id="CLU_003364_1_0_1"/>
<dbReference type="InterPro" id="IPR046950">
    <property type="entry name" value="DNA-dir_Rpol_C_phage-type"/>
</dbReference>
<dbReference type="VEuPathDB" id="FungiDB:TSTA_055470"/>
<feature type="compositionally biased region" description="Polar residues" evidence="12">
    <location>
        <begin position="39"/>
        <end position="54"/>
    </location>
</feature>
<keyword evidence="9 11" id="KW-0804">Transcription</keyword>
<dbReference type="STRING" id="441959.B8MRF0"/>
<dbReference type="FunFam" id="1.10.150.20:FF:000041">
    <property type="entry name" value="DNA-directed RNA polymerase"/>
    <property type="match status" value="1"/>
</dbReference>
<evidence type="ECO:0000256" key="3">
    <source>
        <dbReference type="ARBA" id="ARBA00009493"/>
    </source>
</evidence>
<protein>
    <recommendedName>
        <fullName evidence="11">DNA-directed RNA polymerase</fullName>
        <ecNumber evidence="11">2.7.7.6</ecNumber>
    </recommendedName>
</protein>
<gene>
    <name evidence="14" type="ORF">TSTA_055470</name>
</gene>
<comment type="similarity">
    <text evidence="3 11">Belongs to the phage and mitochondrial RNA polymerase family.</text>
</comment>
<dbReference type="InterPro" id="IPR024075">
    <property type="entry name" value="DNA-dir_RNA_pol_helix_hairp_sf"/>
</dbReference>
<dbReference type="SMART" id="SM01311">
    <property type="entry name" value="RPOL_N"/>
    <property type="match status" value="1"/>
</dbReference>
<dbReference type="RefSeq" id="XP_002487156.1">
    <property type="nucleotide sequence ID" value="XM_002487111.1"/>
</dbReference>
<dbReference type="InterPro" id="IPR043502">
    <property type="entry name" value="DNA/RNA_pol_sf"/>
</dbReference>
<keyword evidence="7" id="KW-0809">Transit peptide</keyword>
<keyword evidence="5 11" id="KW-0808">Transferase</keyword>
<feature type="compositionally biased region" description="Low complexity" evidence="12">
    <location>
        <begin position="79"/>
        <end position="89"/>
    </location>
</feature>
<proteinExistence type="inferred from homology"/>
<dbReference type="FunCoup" id="B8MRF0">
    <property type="interactions" value="264"/>
</dbReference>
<keyword evidence="4 11" id="KW-0240">DNA-directed RNA polymerase</keyword>
<dbReference type="Pfam" id="PF00940">
    <property type="entry name" value="RNA_pol"/>
    <property type="match status" value="1"/>
</dbReference>
<dbReference type="Gene3D" id="1.10.150.20">
    <property type="entry name" value="5' to 3' exonuclease, C-terminal subdomain"/>
    <property type="match status" value="1"/>
</dbReference>
<dbReference type="OMA" id="KWFEVDM"/>
<dbReference type="EC" id="2.7.7.6" evidence="11"/>
<keyword evidence="6 11" id="KW-0548">Nucleotidyltransferase</keyword>
<evidence type="ECO:0000256" key="4">
    <source>
        <dbReference type="ARBA" id="ARBA00022478"/>
    </source>
</evidence>
<dbReference type="PhylomeDB" id="B8MRF0"/>